<dbReference type="RefSeq" id="WP_148347699.1">
    <property type="nucleotide sequence ID" value="NZ_JBHSBF010000019.1"/>
</dbReference>
<proteinExistence type="predicted"/>
<dbReference type="AlphaFoldDB" id="A0A5D0UK51"/>
<reference evidence="2 3" key="1">
    <citation type="submission" date="2019-08" db="EMBL/GenBank/DDBJ databases">
        <title>Actinomadura sp. nov. CYP1-5 isolated from mountain soil.</title>
        <authorList>
            <person name="Songsumanus A."/>
            <person name="Kuncharoen N."/>
            <person name="Kudo T."/>
            <person name="Yuki M."/>
            <person name="Igarashi Y."/>
            <person name="Tanasupawat S."/>
        </authorList>
    </citation>
    <scope>NUCLEOTIDE SEQUENCE [LARGE SCALE GENOMIC DNA]</scope>
    <source>
        <strain evidence="2 3">GKU157</strain>
    </source>
</reference>
<feature type="transmembrane region" description="Helical" evidence="1">
    <location>
        <begin position="341"/>
        <end position="360"/>
    </location>
</feature>
<feature type="transmembrane region" description="Helical" evidence="1">
    <location>
        <begin position="102"/>
        <end position="124"/>
    </location>
</feature>
<dbReference type="Proteomes" id="UP000322634">
    <property type="component" value="Unassembled WGS sequence"/>
</dbReference>
<evidence type="ECO:0000313" key="2">
    <source>
        <dbReference type="EMBL" id="TYC18464.1"/>
    </source>
</evidence>
<feature type="transmembrane region" description="Helical" evidence="1">
    <location>
        <begin position="190"/>
        <end position="211"/>
    </location>
</feature>
<feature type="transmembrane region" description="Helical" evidence="1">
    <location>
        <begin position="144"/>
        <end position="169"/>
    </location>
</feature>
<keyword evidence="1" id="KW-0812">Transmembrane</keyword>
<organism evidence="2 3">
    <name type="scientific">Actinomadura syzygii</name>
    <dbReference type="NCBI Taxonomy" id="1427538"/>
    <lineage>
        <taxon>Bacteria</taxon>
        <taxon>Bacillati</taxon>
        <taxon>Actinomycetota</taxon>
        <taxon>Actinomycetes</taxon>
        <taxon>Streptosporangiales</taxon>
        <taxon>Thermomonosporaceae</taxon>
        <taxon>Actinomadura</taxon>
    </lineage>
</organism>
<keyword evidence="1" id="KW-1133">Transmembrane helix</keyword>
<name>A0A5D0UK51_9ACTN</name>
<sequence length="388" mass="40973">MAERRAAGNSPAWEDLRALGGRGRVAALVALAAALQSVLALPVLVRGSNTHVHYQELVAFADPDVAPESGPVRQMVRIVVFAVVLGWLTHHSAGRPWSGSRILFVATASVWGCVAGVVSAIVWSLGEWFGDVSRTLAVIAVGEALQTCSAAAFQGLVVGLVASALTVVVTARRPAAAVIPSISLAASPQWWVTPVVGAMWAFVFGTAKYTAWVKLFTWHSPTSEQFEDAGSPTPSSVLFGLLAWPPEGRHGWTYVAMGATFLAAGMASERRLLSKAGTDTMLVFFSRCCALGIYTALCLFRVAAEGVVLRHGAAPNMTIVQTANLAVHLMPETLRDSADQILLRGPILLAVPILGIALIAHAIDRLHHIRPCAGGGVYPGALGGRRER</sequence>
<gene>
    <name evidence="2" type="ORF">FXF65_01500</name>
</gene>
<protein>
    <submittedName>
        <fullName evidence="2">Uncharacterized protein</fullName>
    </submittedName>
</protein>
<comment type="caution">
    <text evidence="2">The sequence shown here is derived from an EMBL/GenBank/DDBJ whole genome shotgun (WGS) entry which is preliminary data.</text>
</comment>
<accession>A0A5D0UK51</accession>
<feature type="transmembrane region" description="Helical" evidence="1">
    <location>
        <begin position="280"/>
        <end position="303"/>
    </location>
</feature>
<feature type="transmembrane region" description="Helical" evidence="1">
    <location>
        <begin position="74"/>
        <end position="90"/>
    </location>
</feature>
<dbReference type="EMBL" id="VSFF01000001">
    <property type="protein sequence ID" value="TYC18464.1"/>
    <property type="molecule type" value="Genomic_DNA"/>
</dbReference>
<evidence type="ECO:0000313" key="3">
    <source>
        <dbReference type="Proteomes" id="UP000322634"/>
    </source>
</evidence>
<evidence type="ECO:0000256" key="1">
    <source>
        <dbReference type="SAM" id="Phobius"/>
    </source>
</evidence>
<feature type="transmembrane region" description="Helical" evidence="1">
    <location>
        <begin position="251"/>
        <end position="268"/>
    </location>
</feature>
<keyword evidence="1" id="KW-0472">Membrane</keyword>
<keyword evidence="3" id="KW-1185">Reference proteome</keyword>